<keyword evidence="5" id="KW-0391">Immunity</keyword>
<evidence type="ECO:0000256" key="3">
    <source>
        <dbReference type="ARBA" id="ARBA00023170"/>
    </source>
</evidence>
<dbReference type="PANTHER" id="PTHR19367">
    <property type="entry name" value="T-CELL RECEPTOR ALPHA CHAIN V REGION"/>
    <property type="match status" value="1"/>
</dbReference>
<dbReference type="SMART" id="SM00409">
    <property type="entry name" value="IG"/>
    <property type="match status" value="1"/>
</dbReference>
<reference evidence="8" key="1">
    <citation type="submission" date="2025-08" db="UniProtKB">
        <authorList>
            <consortium name="Ensembl"/>
        </authorList>
    </citation>
    <scope>IDENTIFICATION</scope>
</reference>
<dbReference type="Proteomes" id="UP000694523">
    <property type="component" value="Unplaced"/>
</dbReference>
<dbReference type="Pfam" id="PF07686">
    <property type="entry name" value="V-set"/>
    <property type="match status" value="1"/>
</dbReference>
<dbReference type="PANTHER" id="PTHR19367:SF18">
    <property type="entry name" value="T CELL RECEPTOR ALPHA VARIABLE 16"/>
    <property type="match status" value="1"/>
</dbReference>
<evidence type="ECO:0000256" key="6">
    <source>
        <dbReference type="SAM" id="MobiDB-lite"/>
    </source>
</evidence>
<keyword evidence="9" id="KW-1185">Reference proteome</keyword>
<dbReference type="InterPro" id="IPR013783">
    <property type="entry name" value="Ig-like_fold"/>
</dbReference>
<keyword evidence="1" id="KW-0732">Signal</keyword>
<evidence type="ECO:0000256" key="1">
    <source>
        <dbReference type="ARBA" id="ARBA00022729"/>
    </source>
</evidence>
<evidence type="ECO:0000259" key="7">
    <source>
        <dbReference type="PROSITE" id="PS50835"/>
    </source>
</evidence>
<feature type="compositionally biased region" description="Basic and acidic residues" evidence="6">
    <location>
        <begin position="167"/>
        <end position="176"/>
    </location>
</feature>
<accession>A0A8C6TPU6</accession>
<dbReference type="SMART" id="SM00406">
    <property type="entry name" value="IGv"/>
    <property type="match status" value="1"/>
</dbReference>
<proteinExistence type="predicted"/>
<evidence type="ECO:0000256" key="2">
    <source>
        <dbReference type="ARBA" id="ARBA00023130"/>
    </source>
</evidence>
<dbReference type="InterPro" id="IPR013106">
    <property type="entry name" value="Ig_V-set"/>
</dbReference>
<dbReference type="Gene3D" id="2.60.40.10">
    <property type="entry name" value="Immunoglobulins"/>
    <property type="match status" value="1"/>
</dbReference>
<organism evidence="8 9">
    <name type="scientific">Neogobius melanostomus</name>
    <name type="common">round goby</name>
    <dbReference type="NCBI Taxonomy" id="47308"/>
    <lineage>
        <taxon>Eukaryota</taxon>
        <taxon>Metazoa</taxon>
        <taxon>Chordata</taxon>
        <taxon>Craniata</taxon>
        <taxon>Vertebrata</taxon>
        <taxon>Euteleostomi</taxon>
        <taxon>Actinopterygii</taxon>
        <taxon>Neopterygii</taxon>
        <taxon>Teleostei</taxon>
        <taxon>Neoteleostei</taxon>
        <taxon>Acanthomorphata</taxon>
        <taxon>Gobiaria</taxon>
        <taxon>Gobiiformes</taxon>
        <taxon>Gobioidei</taxon>
        <taxon>Gobiidae</taxon>
        <taxon>Benthophilinae</taxon>
        <taxon>Neogobiini</taxon>
        <taxon>Neogobius</taxon>
    </lineage>
</organism>
<keyword evidence="3" id="KW-0675">Receptor</keyword>
<dbReference type="GO" id="GO:0042101">
    <property type="term" value="C:T cell receptor complex"/>
    <property type="evidence" value="ECO:0007669"/>
    <property type="project" value="UniProtKB-KW"/>
</dbReference>
<reference evidence="8" key="2">
    <citation type="submission" date="2025-09" db="UniProtKB">
        <authorList>
            <consortium name="Ensembl"/>
        </authorList>
    </citation>
    <scope>IDENTIFICATION</scope>
</reference>
<dbReference type="InterPro" id="IPR036179">
    <property type="entry name" value="Ig-like_dom_sf"/>
</dbReference>
<dbReference type="SUPFAM" id="SSF48726">
    <property type="entry name" value="Immunoglobulin"/>
    <property type="match status" value="1"/>
</dbReference>
<dbReference type="InterPro" id="IPR007110">
    <property type="entry name" value="Ig-like_dom"/>
</dbReference>
<keyword evidence="2" id="KW-1064">Adaptive immunity</keyword>
<name>A0A8C6TPU6_9GOBI</name>
<dbReference type="GO" id="GO:0002250">
    <property type="term" value="P:adaptive immune response"/>
    <property type="evidence" value="ECO:0007669"/>
    <property type="project" value="UniProtKB-KW"/>
</dbReference>
<sequence>IQMLWFIRHSDQPEGDASVFKGDTATINCTFETSYSDPRLFWYKQENGGFPKYMLRRFKSGFSDNSPDFDKSRFDADLKENSVYLQIQDVRVSDSAVYYCALRPTVTGNTKTLNKNLCKGHTELKPPVVPLEPELINLTLFVLVLTFPPVWKSLKKVSNGDENEDENATKTRQKETKTLECDEKVTITVAGLSFQMRHYTVALKLRSF</sequence>
<dbReference type="PROSITE" id="PS50835">
    <property type="entry name" value="IG_LIKE"/>
    <property type="match status" value="1"/>
</dbReference>
<evidence type="ECO:0000256" key="5">
    <source>
        <dbReference type="ARBA" id="ARBA00043266"/>
    </source>
</evidence>
<feature type="region of interest" description="Disordered" evidence="6">
    <location>
        <begin position="157"/>
        <end position="176"/>
    </location>
</feature>
<dbReference type="Ensembl" id="ENSNMLT00000025159.1">
    <property type="protein sequence ID" value="ENSNMLP00000022474.1"/>
    <property type="gene ID" value="ENSNMLG00000014516.1"/>
</dbReference>
<feature type="domain" description="Ig-like" evidence="7">
    <location>
        <begin position="1"/>
        <end position="114"/>
    </location>
</feature>
<evidence type="ECO:0000313" key="8">
    <source>
        <dbReference type="Ensembl" id="ENSNMLP00000022474.1"/>
    </source>
</evidence>
<dbReference type="AlphaFoldDB" id="A0A8C6TPU6"/>
<keyword evidence="5" id="KW-1279">T cell receptor</keyword>
<dbReference type="InterPro" id="IPR003599">
    <property type="entry name" value="Ig_sub"/>
</dbReference>
<evidence type="ECO:0000313" key="9">
    <source>
        <dbReference type="Proteomes" id="UP000694523"/>
    </source>
</evidence>
<protein>
    <recommendedName>
        <fullName evidence="7">Ig-like domain-containing protein</fullName>
    </recommendedName>
</protein>
<dbReference type="InterPro" id="IPR051287">
    <property type="entry name" value="TCR_variable_region"/>
</dbReference>
<evidence type="ECO:0000256" key="4">
    <source>
        <dbReference type="ARBA" id="ARBA00023319"/>
    </source>
</evidence>
<keyword evidence="4" id="KW-0393">Immunoglobulin domain</keyword>